<dbReference type="GO" id="GO:0005227">
    <property type="term" value="F:calcium-activated cation channel activity"/>
    <property type="evidence" value="ECO:0007669"/>
    <property type="project" value="InterPro"/>
</dbReference>
<feature type="transmembrane region" description="Helical" evidence="8">
    <location>
        <begin position="514"/>
        <end position="537"/>
    </location>
</feature>
<evidence type="ECO:0000256" key="7">
    <source>
        <dbReference type="SAM" id="MobiDB-lite"/>
    </source>
</evidence>
<evidence type="ECO:0000256" key="6">
    <source>
        <dbReference type="ARBA" id="ARBA00023136"/>
    </source>
</evidence>
<feature type="transmembrane region" description="Helical" evidence="8">
    <location>
        <begin position="679"/>
        <end position="699"/>
    </location>
</feature>
<evidence type="ECO:0008006" key="13">
    <source>
        <dbReference type="Google" id="ProtNLM"/>
    </source>
</evidence>
<comment type="subcellular location">
    <subcellularLocation>
        <location evidence="1">Membrane</location>
        <topology evidence="1">Multi-pass membrane protein</topology>
    </subcellularLocation>
</comment>
<dbReference type="AlphaFoldDB" id="A0AB34JXT4"/>
<keyword evidence="3" id="KW-0813">Transport</keyword>
<evidence type="ECO:0000256" key="2">
    <source>
        <dbReference type="ARBA" id="ARBA00007779"/>
    </source>
</evidence>
<gene>
    <name evidence="11" type="ORF">AB1Y20_015185</name>
</gene>
<feature type="transmembrane region" description="Helical" evidence="8">
    <location>
        <begin position="613"/>
        <end position="632"/>
    </location>
</feature>
<dbReference type="Pfam" id="PF13967">
    <property type="entry name" value="RSN1_TM"/>
    <property type="match status" value="1"/>
</dbReference>
<reference evidence="11 12" key="1">
    <citation type="journal article" date="2024" name="Science">
        <title>Giant polyketide synthase enzymes in the biosynthesis of giant marine polyether toxins.</title>
        <authorList>
            <person name="Fallon T.R."/>
            <person name="Shende V.V."/>
            <person name="Wierzbicki I.H."/>
            <person name="Pendleton A.L."/>
            <person name="Watervoot N.F."/>
            <person name="Auber R.P."/>
            <person name="Gonzalez D.J."/>
            <person name="Wisecaver J.H."/>
            <person name="Moore B.S."/>
        </authorList>
    </citation>
    <scope>NUCLEOTIDE SEQUENCE [LARGE SCALE GENOMIC DNA]</scope>
    <source>
        <strain evidence="11 12">12B1</strain>
    </source>
</reference>
<sequence>MPAALTVCLSAANLSPFDLPRQLSFIQPLFSPPDELSSGAPPPPPTPPPPWFSCGGVDCPFYKLPTEWSAEDDALLTGAAINLAAAVLALLLFWAISRARALRVVYAPLHTIHSHAEEAPWAPRTWLKQLRAFRLLSTRGDDVLEEHQQLEQVMLLRFVRMNLRLFLLFSLIALPVMLPIYAVAPNLLDGPSVDWKIAPPSPPPLPSQPPPCAPPPPRPPVLSPLPPFRPPLPTSPPPAPPTPPGCQKPSYGVLETLTLAHVPPRSPRLWAPFWAMVLLTLLFLGLLRLEWQKYVSLRHAFLSTRRPEAYSLLLRDASLARSDGALHAALAERLPLQVHCVLRLSTRPRAPLLHTDSSSDILDLLRNPFSRRRPATELAAAAASPSASASRSCDGAARGEAAATAASARSWRERSAAVVGAAAACAHRARTAFAWPHGTPRPPPVLPSFTALTHRAPSGRPFSIVLVRSRRTAALCAQLHLSRDLETWRAPAPADVCWANVHAPRLWVRVSRGASVAAITLLFLFWGSIVAVVQSLVSLDSLEAILLEWNPESPSPLGALSPTQRATVEGWVSTISLASLQAVVLYSGLLNLLSRLMGYRSYTEIGVSTMAKFWSFNFLLILIGSSLVGALINTVDDVLQEGLCFLIVSLGRAVPNQANFFFSYILQERACNLPWPHDLFLIIPLLDVLQLLPLLLFCLQRLLKRYIPRRTNLPALLQKLQLAYLYARMSLLVNIGLLFSCFAPLAALLLSAWLAAIQGVWAHNCEHVLRPIQGAGFDSGGAYWPSATRYQSYAIATSQFVLAAFLALNAMYVAALLTALVLLPFTLSSSRSLEAHYGPIAKELPLDICDALDALDAAVAGGDDELSPFLVDASEQYSRSLLTQLSSVPDGSSYAADDNWRTPISCTPLRCSSCPRGAGASGVEAAMASAPQRDAQQSRPLDLSFDDDSQRIRV</sequence>
<evidence type="ECO:0000256" key="5">
    <source>
        <dbReference type="ARBA" id="ARBA00022989"/>
    </source>
</evidence>
<name>A0AB34JXT4_PRYPA</name>
<comment type="caution">
    <text evidence="11">The sequence shown here is derived from an EMBL/GenBank/DDBJ whole genome shotgun (WGS) entry which is preliminary data.</text>
</comment>
<feature type="domain" description="CSC1/OSCA1-like 7TM region" evidence="9">
    <location>
        <begin position="515"/>
        <end position="804"/>
    </location>
</feature>
<feature type="transmembrane region" description="Helical" evidence="8">
    <location>
        <begin position="165"/>
        <end position="184"/>
    </location>
</feature>
<accession>A0AB34JXT4</accession>
<keyword evidence="5 8" id="KW-1133">Transmembrane helix</keyword>
<dbReference type="PRINTS" id="PR01217">
    <property type="entry name" value="PRICHEXTENSN"/>
</dbReference>
<evidence type="ECO:0000256" key="3">
    <source>
        <dbReference type="ARBA" id="ARBA00022448"/>
    </source>
</evidence>
<keyword evidence="6 8" id="KW-0472">Membrane</keyword>
<dbReference type="Proteomes" id="UP001515480">
    <property type="component" value="Unassembled WGS sequence"/>
</dbReference>
<evidence type="ECO:0000313" key="12">
    <source>
        <dbReference type="Proteomes" id="UP001515480"/>
    </source>
</evidence>
<feature type="transmembrane region" description="Helical" evidence="8">
    <location>
        <begin position="571"/>
        <end position="593"/>
    </location>
</feature>
<feature type="compositionally biased region" description="Pro residues" evidence="7">
    <location>
        <begin position="199"/>
        <end position="246"/>
    </location>
</feature>
<feature type="domain" description="CSC1/OSCA1-like N-terminal transmembrane" evidence="10">
    <location>
        <begin position="74"/>
        <end position="186"/>
    </location>
</feature>
<evidence type="ECO:0000259" key="10">
    <source>
        <dbReference type="Pfam" id="PF13967"/>
    </source>
</evidence>
<dbReference type="PANTHER" id="PTHR13018:SF5">
    <property type="entry name" value="RE44586P"/>
    <property type="match status" value="1"/>
</dbReference>
<evidence type="ECO:0000259" key="9">
    <source>
        <dbReference type="Pfam" id="PF02714"/>
    </source>
</evidence>
<dbReference type="InterPro" id="IPR032880">
    <property type="entry name" value="CSC1/OSCA1-like_N"/>
</dbReference>
<feature type="transmembrane region" description="Helical" evidence="8">
    <location>
        <begin position="731"/>
        <end position="754"/>
    </location>
</feature>
<keyword evidence="12" id="KW-1185">Reference proteome</keyword>
<feature type="region of interest" description="Disordered" evidence="7">
    <location>
        <begin position="925"/>
        <end position="954"/>
    </location>
</feature>
<dbReference type="InterPro" id="IPR003864">
    <property type="entry name" value="CSC1/OSCA1-like_7TM"/>
</dbReference>
<comment type="similarity">
    <text evidence="2">Belongs to the CSC1 (TC 1.A.17) family.</text>
</comment>
<organism evidence="11 12">
    <name type="scientific">Prymnesium parvum</name>
    <name type="common">Toxic golden alga</name>
    <dbReference type="NCBI Taxonomy" id="97485"/>
    <lineage>
        <taxon>Eukaryota</taxon>
        <taxon>Haptista</taxon>
        <taxon>Haptophyta</taxon>
        <taxon>Prymnesiophyceae</taxon>
        <taxon>Prymnesiales</taxon>
        <taxon>Prymnesiaceae</taxon>
        <taxon>Prymnesium</taxon>
    </lineage>
</organism>
<dbReference type="InterPro" id="IPR045122">
    <property type="entry name" value="Csc1-like"/>
</dbReference>
<dbReference type="Pfam" id="PF02714">
    <property type="entry name" value="RSN1_7TM"/>
    <property type="match status" value="1"/>
</dbReference>
<protein>
    <recommendedName>
        <fullName evidence="13">CSC1/OSCA1-like 7TM region domain-containing protein</fullName>
    </recommendedName>
</protein>
<dbReference type="PANTHER" id="PTHR13018">
    <property type="entry name" value="PROBABLE MEMBRANE PROTEIN DUF221-RELATED"/>
    <property type="match status" value="1"/>
</dbReference>
<feature type="transmembrane region" description="Helical" evidence="8">
    <location>
        <begin position="74"/>
        <end position="96"/>
    </location>
</feature>
<evidence type="ECO:0000313" key="11">
    <source>
        <dbReference type="EMBL" id="KAL1526475.1"/>
    </source>
</evidence>
<feature type="region of interest" description="Disordered" evidence="7">
    <location>
        <begin position="199"/>
        <end position="247"/>
    </location>
</feature>
<feature type="transmembrane region" description="Helical" evidence="8">
    <location>
        <begin position="269"/>
        <end position="289"/>
    </location>
</feature>
<evidence type="ECO:0000256" key="1">
    <source>
        <dbReference type="ARBA" id="ARBA00004141"/>
    </source>
</evidence>
<proteinExistence type="inferred from homology"/>
<evidence type="ECO:0000256" key="8">
    <source>
        <dbReference type="SAM" id="Phobius"/>
    </source>
</evidence>
<dbReference type="EMBL" id="JBGBPQ010000003">
    <property type="protein sequence ID" value="KAL1526475.1"/>
    <property type="molecule type" value="Genomic_DNA"/>
</dbReference>
<feature type="transmembrane region" description="Helical" evidence="8">
    <location>
        <begin position="800"/>
        <end position="823"/>
    </location>
</feature>
<evidence type="ECO:0000256" key="4">
    <source>
        <dbReference type="ARBA" id="ARBA00022692"/>
    </source>
</evidence>
<keyword evidence="4 8" id="KW-0812">Transmembrane</keyword>
<dbReference type="GO" id="GO:0005886">
    <property type="term" value="C:plasma membrane"/>
    <property type="evidence" value="ECO:0007669"/>
    <property type="project" value="TreeGrafter"/>
</dbReference>